<feature type="domain" description="Grh/CP2 DB" evidence="8">
    <location>
        <begin position="225"/>
        <end position="450"/>
    </location>
</feature>
<dbReference type="InterPro" id="IPR057520">
    <property type="entry name" value="GRHL1/CP2_C"/>
</dbReference>
<evidence type="ECO:0000256" key="4">
    <source>
        <dbReference type="ARBA" id="ARBA00023163"/>
    </source>
</evidence>
<dbReference type="InterPro" id="IPR040167">
    <property type="entry name" value="TF_CP2-like"/>
</dbReference>
<evidence type="ECO:0000256" key="5">
    <source>
        <dbReference type="ARBA" id="ARBA00023242"/>
    </source>
</evidence>
<comment type="subcellular location">
    <subcellularLocation>
        <location evidence="1 6">Nucleus</location>
    </subcellularLocation>
</comment>
<reference evidence="9" key="4">
    <citation type="submission" date="2025-09" db="UniProtKB">
        <authorList>
            <consortium name="Ensembl"/>
        </authorList>
    </citation>
    <scope>IDENTIFICATION</scope>
</reference>
<dbReference type="GO" id="GO:0003677">
    <property type="term" value="F:DNA binding"/>
    <property type="evidence" value="ECO:0007669"/>
    <property type="project" value="UniProtKB-KW"/>
</dbReference>
<keyword evidence="5 6" id="KW-0539">Nucleus</keyword>
<dbReference type="GO" id="GO:0003700">
    <property type="term" value="F:DNA-binding transcription factor activity"/>
    <property type="evidence" value="ECO:0007669"/>
    <property type="project" value="InterPro"/>
</dbReference>
<dbReference type="PANTHER" id="PTHR11037">
    <property type="entry name" value="TRANSCRIPTION FACTOR CP2"/>
    <property type="match status" value="1"/>
</dbReference>
<dbReference type="GO" id="GO:0006357">
    <property type="term" value="P:regulation of transcription by RNA polymerase II"/>
    <property type="evidence" value="ECO:0007669"/>
    <property type="project" value="InterPro"/>
</dbReference>
<dbReference type="GO" id="GO:0005634">
    <property type="term" value="C:nucleus"/>
    <property type="evidence" value="ECO:0007669"/>
    <property type="project" value="UniProtKB-SubCell"/>
</dbReference>
<sequence length="598" mass="67942">YTSEDEAWRSYLENPLTAATTAMMSIHGDEDSAAALGILYDYYKVPREKRILTYQPNTGNRDKQTRRLSTVPCACEHDTFVVGRHNSLVAEEAPIASTAVHGDSSLEITVRDHSTEEYCSVVVQIAKNIYTDYTNKYINQQSRTTRYTSGNSPKLYNKNNNNNNNNNNNTLLTTTPTGNQPFNSPSSSLIPLPNIFSPALEILPSDYTGRGHFMSLGDRVFSVYKAEYFEYAMEAPKSLKQKDGEPTMSYINKGQFYCISLRECAGRPWRYKNTRVTSVVQIVFGDGKPEDEQLRHWKYWHARQHTAKQRIIDIADYKESCMISDIDEFAHNAISFNWDVNDVAKIFVSCNCLSTDFSAQKGIKGLPLLLQIDTYMDNRRGAAPAHRGMCQLKVFCDKGAERKIRDEERKAMRKRQRSGIKEPGGAPGKRQEVVYFKTVVDGITPSVYFVPEIFVLYNYCALQGTHVFLDFSDPLRGSTKRSLSMLSSDEGEFPSNKVLKRSEDTRVLLYVRRETDDVYDGIMLCDPTLEGLKRALEEKYGIPVQKMSKVLKKSRKGILVNVDDNIVRHYSNEDTFIIAVETETIDNDVTHKITLSVV</sequence>
<dbReference type="GeneTree" id="ENSGT00940000170699"/>
<dbReference type="HOGENOM" id="CLU_021156_1_1_1"/>
<name>F7BDG3_CIOIN</name>
<keyword evidence="2" id="KW-0805">Transcription regulation</keyword>
<evidence type="ECO:0000256" key="2">
    <source>
        <dbReference type="ARBA" id="ARBA00023015"/>
    </source>
</evidence>
<feature type="region of interest" description="Disordered" evidence="7">
    <location>
        <begin position="144"/>
        <end position="171"/>
    </location>
</feature>
<protein>
    <recommendedName>
        <fullName evidence="8">Grh/CP2 DB domain-containing protein</fullName>
    </recommendedName>
</protein>
<evidence type="ECO:0000256" key="1">
    <source>
        <dbReference type="ARBA" id="ARBA00004123"/>
    </source>
</evidence>
<evidence type="ECO:0000256" key="6">
    <source>
        <dbReference type="PROSITE-ProRule" id="PRU01313"/>
    </source>
</evidence>
<dbReference type="PANTHER" id="PTHR11037:SF20">
    <property type="entry name" value="PROTEIN GRAINYHEAD"/>
    <property type="match status" value="1"/>
</dbReference>
<keyword evidence="3 6" id="KW-0238">DNA-binding</keyword>
<evidence type="ECO:0000256" key="7">
    <source>
        <dbReference type="SAM" id="MobiDB-lite"/>
    </source>
</evidence>
<proteinExistence type="predicted"/>
<evidence type="ECO:0000313" key="10">
    <source>
        <dbReference type="Proteomes" id="UP000008144"/>
    </source>
</evidence>
<dbReference type="Pfam" id="PF04516">
    <property type="entry name" value="CP2"/>
    <property type="match status" value="1"/>
</dbReference>
<evidence type="ECO:0000256" key="3">
    <source>
        <dbReference type="ARBA" id="ARBA00023125"/>
    </source>
</evidence>
<reference evidence="10" key="1">
    <citation type="journal article" date="2002" name="Science">
        <title>The draft genome of Ciona intestinalis: insights into chordate and vertebrate origins.</title>
        <authorList>
            <person name="Dehal P."/>
            <person name="Satou Y."/>
            <person name="Campbell R.K."/>
            <person name="Chapman J."/>
            <person name="Degnan B."/>
            <person name="De Tomaso A."/>
            <person name="Davidson B."/>
            <person name="Di Gregorio A."/>
            <person name="Gelpke M."/>
            <person name="Goodstein D.M."/>
            <person name="Harafuji N."/>
            <person name="Hastings K.E."/>
            <person name="Ho I."/>
            <person name="Hotta K."/>
            <person name="Huang W."/>
            <person name="Kawashima T."/>
            <person name="Lemaire P."/>
            <person name="Martinez D."/>
            <person name="Meinertzhagen I.A."/>
            <person name="Necula S."/>
            <person name="Nonaka M."/>
            <person name="Putnam N."/>
            <person name="Rash S."/>
            <person name="Saiga H."/>
            <person name="Satake M."/>
            <person name="Terry A."/>
            <person name="Yamada L."/>
            <person name="Wang H.G."/>
            <person name="Awazu S."/>
            <person name="Azumi K."/>
            <person name="Boore J."/>
            <person name="Branno M."/>
            <person name="Chin-Bow S."/>
            <person name="DeSantis R."/>
            <person name="Doyle S."/>
            <person name="Francino P."/>
            <person name="Keys D.N."/>
            <person name="Haga S."/>
            <person name="Hayashi H."/>
            <person name="Hino K."/>
            <person name="Imai K.S."/>
            <person name="Inaba K."/>
            <person name="Kano S."/>
            <person name="Kobayashi K."/>
            <person name="Kobayashi M."/>
            <person name="Lee B.I."/>
            <person name="Makabe K.W."/>
            <person name="Manohar C."/>
            <person name="Matassi G."/>
            <person name="Medina M."/>
            <person name="Mochizuki Y."/>
            <person name="Mount S."/>
            <person name="Morishita T."/>
            <person name="Miura S."/>
            <person name="Nakayama A."/>
            <person name="Nishizaka S."/>
            <person name="Nomoto H."/>
            <person name="Ohta F."/>
            <person name="Oishi K."/>
            <person name="Rigoutsos I."/>
            <person name="Sano M."/>
            <person name="Sasaki A."/>
            <person name="Sasakura Y."/>
            <person name="Shoguchi E."/>
            <person name="Shin-i T."/>
            <person name="Spagnuolo A."/>
            <person name="Stainier D."/>
            <person name="Suzuki M.M."/>
            <person name="Tassy O."/>
            <person name="Takatori N."/>
            <person name="Tokuoka M."/>
            <person name="Yagi K."/>
            <person name="Yoshizaki F."/>
            <person name="Wada S."/>
            <person name="Zhang C."/>
            <person name="Hyatt P.D."/>
            <person name="Larimer F."/>
            <person name="Detter C."/>
            <person name="Doggett N."/>
            <person name="Glavina T."/>
            <person name="Hawkins T."/>
            <person name="Richardson P."/>
            <person name="Lucas S."/>
            <person name="Kohara Y."/>
            <person name="Levine M."/>
            <person name="Satoh N."/>
            <person name="Rokhsar D.S."/>
        </authorList>
    </citation>
    <scope>NUCLEOTIDE SEQUENCE [LARGE SCALE GENOMIC DNA]</scope>
</reference>
<keyword evidence="10" id="KW-1185">Reference proteome</keyword>
<reference evidence="9" key="3">
    <citation type="submission" date="2025-08" db="UniProtKB">
        <authorList>
            <consortium name="Ensembl"/>
        </authorList>
    </citation>
    <scope>IDENTIFICATION</scope>
</reference>
<dbReference type="PROSITE" id="PS51968">
    <property type="entry name" value="GRH_CP2_DB"/>
    <property type="match status" value="1"/>
</dbReference>
<feature type="compositionally biased region" description="Polar residues" evidence="7">
    <location>
        <begin position="144"/>
        <end position="154"/>
    </location>
</feature>
<dbReference type="InterPro" id="IPR007604">
    <property type="entry name" value="CP2"/>
</dbReference>
<evidence type="ECO:0000313" key="9">
    <source>
        <dbReference type="Ensembl" id="ENSCINP00000023331.2"/>
    </source>
</evidence>
<dbReference type="AlphaFoldDB" id="F7BDG3"/>
<dbReference type="Proteomes" id="UP000008144">
    <property type="component" value="Chromosome 1"/>
</dbReference>
<accession>F7BDG3</accession>
<dbReference type="Ensembl" id="ENSCINT00000023577.2">
    <property type="protein sequence ID" value="ENSCINP00000023331.2"/>
    <property type="gene ID" value="ENSCING00000007574.3"/>
</dbReference>
<dbReference type="Pfam" id="PF25416">
    <property type="entry name" value="GRHL1_C"/>
    <property type="match status" value="1"/>
</dbReference>
<evidence type="ECO:0000259" key="8">
    <source>
        <dbReference type="PROSITE" id="PS51968"/>
    </source>
</evidence>
<organism evidence="9 10">
    <name type="scientific">Ciona intestinalis</name>
    <name type="common">Transparent sea squirt</name>
    <name type="synonym">Ascidia intestinalis</name>
    <dbReference type="NCBI Taxonomy" id="7719"/>
    <lineage>
        <taxon>Eukaryota</taxon>
        <taxon>Metazoa</taxon>
        <taxon>Chordata</taxon>
        <taxon>Tunicata</taxon>
        <taxon>Ascidiacea</taxon>
        <taxon>Phlebobranchia</taxon>
        <taxon>Cionidae</taxon>
        <taxon>Ciona</taxon>
    </lineage>
</organism>
<dbReference type="EMBL" id="EAAA01000350">
    <property type="status" value="NOT_ANNOTATED_CDS"/>
    <property type="molecule type" value="Genomic_DNA"/>
</dbReference>
<feature type="compositionally biased region" description="Low complexity" evidence="7">
    <location>
        <begin position="157"/>
        <end position="169"/>
    </location>
</feature>
<keyword evidence="4" id="KW-0804">Transcription</keyword>
<reference evidence="9" key="2">
    <citation type="journal article" date="2008" name="Genome Biol.">
        <title>Improved genome assembly and evidence-based global gene model set for the chordate Ciona intestinalis: new insight into intron and operon populations.</title>
        <authorList>
            <person name="Satou Y."/>
            <person name="Mineta K."/>
            <person name="Ogasawara M."/>
            <person name="Sasakura Y."/>
            <person name="Shoguchi E."/>
            <person name="Ueno K."/>
            <person name="Yamada L."/>
            <person name="Matsumoto J."/>
            <person name="Wasserscheid J."/>
            <person name="Dewar K."/>
            <person name="Wiley G.B."/>
            <person name="Macmil S.L."/>
            <person name="Roe B.A."/>
            <person name="Zeller R.W."/>
            <person name="Hastings K.E."/>
            <person name="Lemaire P."/>
            <person name="Lindquist E."/>
            <person name="Endo T."/>
            <person name="Hotta K."/>
            <person name="Inaba K."/>
        </authorList>
    </citation>
    <scope>NUCLEOTIDE SEQUENCE [LARGE SCALE GENOMIC DNA]</scope>
    <source>
        <strain evidence="9">wild type</strain>
    </source>
</reference>